<evidence type="ECO:0000313" key="8">
    <source>
        <dbReference type="Proteomes" id="UP000247555"/>
    </source>
</evidence>
<accession>A0A318KH36</accession>
<proteinExistence type="inferred from homology"/>
<dbReference type="GO" id="GO:0006935">
    <property type="term" value="P:chemotaxis"/>
    <property type="evidence" value="ECO:0007669"/>
    <property type="project" value="InterPro"/>
</dbReference>
<dbReference type="GO" id="GO:0004888">
    <property type="term" value="F:transmembrane signaling receptor activity"/>
    <property type="evidence" value="ECO:0007669"/>
    <property type="project" value="InterPro"/>
</dbReference>
<evidence type="ECO:0000256" key="4">
    <source>
        <dbReference type="PROSITE-ProRule" id="PRU00284"/>
    </source>
</evidence>
<dbReference type="EMBL" id="QJKI01000019">
    <property type="protein sequence ID" value="PXX77039.1"/>
    <property type="molecule type" value="Genomic_DNA"/>
</dbReference>
<dbReference type="PROSITE" id="PS50111">
    <property type="entry name" value="CHEMOTAXIS_TRANSDUC_2"/>
    <property type="match status" value="1"/>
</dbReference>
<reference evidence="7 8" key="1">
    <citation type="submission" date="2018-05" db="EMBL/GenBank/DDBJ databases">
        <title>Genomic Encyclopedia of Type Strains, Phase IV (KMG-IV): sequencing the most valuable type-strain genomes for metagenomic binning, comparative biology and taxonomic classification.</title>
        <authorList>
            <person name="Goeker M."/>
        </authorList>
    </citation>
    <scope>NUCLEOTIDE SEQUENCE [LARGE SCALE GENOMIC DNA]</scope>
    <source>
        <strain evidence="7 8">DSM 29661</strain>
    </source>
</reference>
<name>A0A318KH36_9NEIS</name>
<evidence type="ECO:0000256" key="1">
    <source>
        <dbReference type="ARBA" id="ARBA00004370"/>
    </source>
</evidence>
<keyword evidence="2 4" id="KW-0807">Transducer</keyword>
<dbReference type="InterPro" id="IPR004090">
    <property type="entry name" value="Chemotax_Me-accpt_rcpt"/>
</dbReference>
<dbReference type="GO" id="GO:0016020">
    <property type="term" value="C:membrane"/>
    <property type="evidence" value="ECO:0007669"/>
    <property type="project" value="UniProtKB-SubCell"/>
</dbReference>
<dbReference type="PANTHER" id="PTHR32089:SF112">
    <property type="entry name" value="LYSOZYME-LIKE PROTEIN-RELATED"/>
    <property type="match status" value="1"/>
</dbReference>
<dbReference type="Pfam" id="PF00015">
    <property type="entry name" value="MCPsignal"/>
    <property type="match status" value="1"/>
</dbReference>
<comment type="subcellular location">
    <subcellularLocation>
        <location evidence="1">Membrane</location>
    </subcellularLocation>
</comment>
<dbReference type="SMART" id="SM00283">
    <property type="entry name" value="MA"/>
    <property type="match status" value="1"/>
</dbReference>
<comment type="caution">
    <text evidence="7">The sequence shown here is derived from an EMBL/GenBank/DDBJ whole genome shotgun (WGS) entry which is preliminary data.</text>
</comment>
<sequence>MATPQRGGLGRFSLKTLFVIMIGMVMTAYLAFGLWTWKVMTQVEVNGPEYHRVVLGKDLIADILPPPKYIIETYLVTLQLDRAQPTERAALIERLKVLKKEYDERQTYWIATEFEPDLKQAMIKTTHEPAMRYYSVLFEHFIPALQAGDDAARASALADMDAAYQQHRAAVDDLVAKTNAFNTRVEKETADTIAEGQWGMLSIWLLALLAVSGFTVALARYLLRVLGGDPRVAMEVVQAIASNDLHQPVKVQMGDTQSLLAAMAAMQSHLKSVIGEVNAAAQELSSASQHLTDTSQQVSQSSSEQSEAVMSVAAAMEEVAIGIAHISDNAEGAHRLASESHDRSVSGIELAQSASLQMAELQGTVEASSSKISALQANSELIRSAAETIRTIADQTNLLALNAAIEAARAGEAGRGFAVVADEVRKLAENTARATGEIDQVIQAIHVDMNHAVETMGDGVNRVGEGVSVTRALGDSMQELASGADGVVSTVSEITMSLRQQTAAHEQVAANVETIARMSEANTGEVKRIASAAQTLAQLAQRLQGAISVFRLN</sequence>
<keyword evidence="8" id="KW-1185">Reference proteome</keyword>
<dbReference type="Gene3D" id="1.10.287.950">
    <property type="entry name" value="Methyl-accepting chemotaxis protein"/>
    <property type="match status" value="1"/>
</dbReference>
<evidence type="ECO:0000256" key="3">
    <source>
        <dbReference type="ARBA" id="ARBA00029447"/>
    </source>
</evidence>
<evidence type="ECO:0000256" key="2">
    <source>
        <dbReference type="ARBA" id="ARBA00023224"/>
    </source>
</evidence>
<dbReference type="FunFam" id="1.10.287.950:FF:000001">
    <property type="entry name" value="Methyl-accepting chemotaxis sensory transducer"/>
    <property type="match status" value="1"/>
</dbReference>
<feature type="transmembrane region" description="Helical" evidence="5">
    <location>
        <begin position="12"/>
        <end position="32"/>
    </location>
</feature>
<evidence type="ECO:0000313" key="7">
    <source>
        <dbReference type="EMBL" id="PXX77039.1"/>
    </source>
</evidence>
<dbReference type="InterPro" id="IPR004089">
    <property type="entry name" value="MCPsignal_dom"/>
</dbReference>
<gene>
    <name evidence="7" type="ORF">DFR34_11940</name>
</gene>
<feature type="domain" description="Methyl-accepting transducer" evidence="6">
    <location>
        <begin position="280"/>
        <end position="516"/>
    </location>
</feature>
<evidence type="ECO:0000259" key="6">
    <source>
        <dbReference type="PROSITE" id="PS50111"/>
    </source>
</evidence>
<dbReference type="OrthoDB" id="8899037at2"/>
<comment type="similarity">
    <text evidence="3">Belongs to the methyl-accepting chemotaxis (MCP) protein family.</text>
</comment>
<keyword evidence="5" id="KW-1133">Transmembrane helix</keyword>
<keyword evidence="5" id="KW-0472">Membrane</keyword>
<dbReference type="GO" id="GO:0007165">
    <property type="term" value="P:signal transduction"/>
    <property type="evidence" value="ECO:0007669"/>
    <property type="project" value="UniProtKB-KW"/>
</dbReference>
<dbReference type="Proteomes" id="UP000247555">
    <property type="component" value="Unassembled WGS sequence"/>
</dbReference>
<dbReference type="SUPFAM" id="SSF58104">
    <property type="entry name" value="Methyl-accepting chemotaxis protein (MCP) signaling domain"/>
    <property type="match status" value="1"/>
</dbReference>
<organism evidence="7 8">
    <name type="scientific">Rivihabitans pingtungensis</name>
    <dbReference type="NCBI Taxonomy" id="1054498"/>
    <lineage>
        <taxon>Bacteria</taxon>
        <taxon>Pseudomonadati</taxon>
        <taxon>Pseudomonadota</taxon>
        <taxon>Betaproteobacteria</taxon>
        <taxon>Neisseriales</taxon>
        <taxon>Aquaspirillaceae</taxon>
        <taxon>Rivihabitans</taxon>
    </lineage>
</organism>
<protein>
    <submittedName>
        <fullName evidence="7">Methyl-accepting chemotaxis protein</fullName>
    </submittedName>
</protein>
<feature type="transmembrane region" description="Helical" evidence="5">
    <location>
        <begin position="201"/>
        <end position="223"/>
    </location>
</feature>
<keyword evidence="5" id="KW-0812">Transmembrane</keyword>
<dbReference type="CDD" id="cd11386">
    <property type="entry name" value="MCP_signal"/>
    <property type="match status" value="1"/>
</dbReference>
<evidence type="ECO:0000256" key="5">
    <source>
        <dbReference type="SAM" id="Phobius"/>
    </source>
</evidence>
<dbReference type="PRINTS" id="PR00260">
    <property type="entry name" value="CHEMTRNSDUCR"/>
</dbReference>
<dbReference type="AlphaFoldDB" id="A0A318KH36"/>
<dbReference type="RefSeq" id="WP_110391523.1">
    <property type="nucleotide sequence ID" value="NZ_QJKI01000019.1"/>
</dbReference>
<dbReference type="PANTHER" id="PTHR32089">
    <property type="entry name" value="METHYL-ACCEPTING CHEMOTAXIS PROTEIN MCPB"/>
    <property type="match status" value="1"/>
</dbReference>